<dbReference type="EMBL" id="RHLD01000062">
    <property type="protein sequence ID" value="TPP44009.1"/>
    <property type="molecule type" value="Genomic_DNA"/>
</dbReference>
<sequence length="120" mass="13174">MTGASQTSSDSKHKSGGASAAGLLKLNPLTRSPFLLRWMPQFMLVGWLTLHPCSHVRQCPVHLQYAQFSVLHGVRVPSTILAMQPVQCIALHSVCVLDVRVPLATMEVVLLLLLFEEESV</sequence>
<evidence type="ECO:0000313" key="1">
    <source>
        <dbReference type="EMBL" id="TPP44009.1"/>
    </source>
</evidence>
<dbReference type="AlphaFoldDB" id="A0A504XA01"/>
<accession>A0A504XA01</accession>
<name>A0A504XA01_LEIDO</name>
<organism evidence="1 2">
    <name type="scientific">Leishmania donovani</name>
    <dbReference type="NCBI Taxonomy" id="5661"/>
    <lineage>
        <taxon>Eukaryota</taxon>
        <taxon>Discoba</taxon>
        <taxon>Euglenozoa</taxon>
        <taxon>Kinetoplastea</taxon>
        <taxon>Metakinetoplastina</taxon>
        <taxon>Trypanosomatida</taxon>
        <taxon>Trypanosomatidae</taxon>
        <taxon>Leishmaniinae</taxon>
        <taxon>Leishmania</taxon>
    </lineage>
</organism>
<comment type="caution">
    <text evidence="1">The sequence shown here is derived from an EMBL/GenBank/DDBJ whole genome shotgun (WGS) entry which is preliminary data.</text>
</comment>
<dbReference type="Proteomes" id="UP000318821">
    <property type="component" value="Unassembled WGS sequence"/>
</dbReference>
<reference evidence="2" key="1">
    <citation type="submission" date="2019-02" db="EMBL/GenBank/DDBJ databases">
        <title>FDA dAtabase for Regulatory Grade micrObial Sequences (FDA-ARGOS): Supporting development and validation of Infectious Disease Dx tests.</title>
        <authorList>
            <person name="Duncan R."/>
            <person name="Fisher C."/>
            <person name="Tallon L."/>
            <person name="Sadzewicz L."/>
            <person name="Sengamalay N."/>
            <person name="Ott S."/>
            <person name="Godinez A."/>
            <person name="Nagaraj S."/>
            <person name="Vavikolanu K."/>
            <person name="Vyas G."/>
            <person name="Nadendla S."/>
            <person name="Aluvathingal J."/>
            <person name="Sichtig H."/>
        </authorList>
    </citation>
    <scope>NUCLEOTIDE SEQUENCE [LARGE SCALE GENOMIC DNA]</scope>
    <source>
        <strain evidence="2">FDAARGOS_360</strain>
    </source>
</reference>
<gene>
    <name evidence="1" type="ORF">CGC20_37305</name>
</gene>
<evidence type="ECO:0000313" key="2">
    <source>
        <dbReference type="Proteomes" id="UP000318821"/>
    </source>
</evidence>
<protein>
    <submittedName>
        <fullName evidence="1">Uncharacterized protein</fullName>
    </submittedName>
</protein>
<proteinExistence type="predicted"/>